<sequence>MKTIQYLFSILLLASINNIVAQDYIPYYPTEWEFRNQVDLIDFSQVKSLTTKEIAVDENEEFPILEIYLKWNSTYQLTDYQYVNYNNSYADFDIRFNYADAHSRKLKSIKITNPNTLKTIEEWQYTYGSFDVEKIKVTRYLLNVAQPDVFEVKYEGNDDDYTKETVFAPGNTEGKKSEFWYKSNADGTTLRIKKIFIDDVLDQTDSLILDKNGKKTEKTITNFDISSVTKYHYKTRKVDVFGDEFDYQDLEKIVVDGQDKERFEYTYDANGNWIERKNYKMKNGKWEFNTLTRRTIEYRN</sequence>
<dbReference type="EMBL" id="FQZH01000002">
    <property type="protein sequence ID" value="SHJ20770.1"/>
    <property type="molecule type" value="Genomic_DNA"/>
</dbReference>
<evidence type="ECO:0000313" key="2">
    <source>
        <dbReference type="EMBL" id="SHJ20770.1"/>
    </source>
</evidence>
<protein>
    <recommendedName>
        <fullName evidence="4">YD repeat-containing protein</fullName>
    </recommendedName>
</protein>
<gene>
    <name evidence="2" type="ORF">SAMN05444337_1527</name>
</gene>
<evidence type="ECO:0000313" key="3">
    <source>
        <dbReference type="Proteomes" id="UP000184232"/>
    </source>
</evidence>
<evidence type="ECO:0000256" key="1">
    <source>
        <dbReference type="SAM" id="SignalP"/>
    </source>
</evidence>
<dbReference type="AlphaFoldDB" id="A0A1M6HEX8"/>
<dbReference type="Proteomes" id="UP000184232">
    <property type="component" value="Unassembled WGS sequence"/>
</dbReference>
<name>A0A1M6HEX8_9FLAO</name>
<dbReference type="RefSeq" id="WP_072783650.1">
    <property type="nucleotide sequence ID" value="NZ_CP045292.1"/>
</dbReference>
<evidence type="ECO:0008006" key="4">
    <source>
        <dbReference type="Google" id="ProtNLM"/>
    </source>
</evidence>
<dbReference type="OrthoDB" id="86940at2"/>
<accession>A0A1M6HEX8</accession>
<keyword evidence="1" id="KW-0732">Signal</keyword>
<keyword evidence="3" id="KW-1185">Reference proteome</keyword>
<feature type="signal peptide" evidence="1">
    <location>
        <begin position="1"/>
        <end position="21"/>
    </location>
</feature>
<reference evidence="2 3" key="1">
    <citation type="submission" date="2016-11" db="EMBL/GenBank/DDBJ databases">
        <authorList>
            <person name="Jaros S."/>
            <person name="Januszkiewicz K."/>
            <person name="Wedrychowicz H."/>
        </authorList>
    </citation>
    <scope>NUCLEOTIDE SEQUENCE [LARGE SCALE GENOMIC DNA]</scope>
    <source>
        <strain evidence="2 3">DSM 22807</strain>
    </source>
</reference>
<dbReference type="STRING" id="683124.SAMN05444337_1527"/>
<proteinExistence type="predicted"/>
<organism evidence="2 3">
    <name type="scientific">Flavobacterium haoranii</name>
    <dbReference type="NCBI Taxonomy" id="683124"/>
    <lineage>
        <taxon>Bacteria</taxon>
        <taxon>Pseudomonadati</taxon>
        <taxon>Bacteroidota</taxon>
        <taxon>Flavobacteriia</taxon>
        <taxon>Flavobacteriales</taxon>
        <taxon>Flavobacteriaceae</taxon>
        <taxon>Flavobacterium</taxon>
    </lineage>
</organism>
<feature type="chain" id="PRO_5013200738" description="YD repeat-containing protein" evidence="1">
    <location>
        <begin position="22"/>
        <end position="300"/>
    </location>
</feature>